<evidence type="ECO:0000313" key="1">
    <source>
        <dbReference type="EMBL" id="PWF49045.1"/>
    </source>
</evidence>
<sequence length="138" mass="15150">MRYGDWERKLALLQPVFDRVRYVHGRIADAGAMQVPVTDLDAQNVHDFRRLWTCAMAGFLSNSDAGDRLYFAPELLPNHFDVDGATVYSAYARQTAGTDGVVDDDSDRWLQGLLLTRIGAECFDAAGAGLVPGAAQSR</sequence>
<accession>A0A2U2HNQ8</accession>
<keyword evidence="2" id="KW-1185">Reference proteome</keyword>
<reference evidence="1 2" key="1">
    <citation type="submission" date="2018-04" db="EMBL/GenBank/DDBJ databases">
        <title>Massilia violaceinigra sp. nov., a novel purple-pigmented bacterium isolated from Tianshan glacier, Xinjiang, China.</title>
        <authorList>
            <person name="Wang H."/>
        </authorList>
    </citation>
    <scope>NUCLEOTIDE SEQUENCE [LARGE SCALE GENOMIC DNA]</scope>
    <source>
        <strain evidence="1 2">B448-2</strain>
    </source>
</reference>
<proteinExistence type="predicted"/>
<comment type="caution">
    <text evidence="1">The sequence shown here is derived from an EMBL/GenBank/DDBJ whole genome shotgun (WGS) entry which is preliminary data.</text>
</comment>
<evidence type="ECO:0000313" key="2">
    <source>
        <dbReference type="Proteomes" id="UP000241421"/>
    </source>
</evidence>
<name>A0A2U2HNQ8_9BURK</name>
<dbReference type="Proteomes" id="UP000241421">
    <property type="component" value="Unassembled WGS sequence"/>
</dbReference>
<dbReference type="OrthoDB" id="2555274at2"/>
<dbReference type="AlphaFoldDB" id="A0A2U2HNQ8"/>
<dbReference type="EMBL" id="PXWF02000121">
    <property type="protein sequence ID" value="PWF49045.1"/>
    <property type="molecule type" value="Genomic_DNA"/>
</dbReference>
<dbReference type="RefSeq" id="WP_106757131.1">
    <property type="nucleotide sequence ID" value="NZ_PXWF02000121.1"/>
</dbReference>
<gene>
    <name evidence="1" type="ORF">C7C56_009190</name>
</gene>
<organism evidence="1 2">
    <name type="scientific">Massilia glaciei</name>
    <dbReference type="NCBI Taxonomy" id="1524097"/>
    <lineage>
        <taxon>Bacteria</taxon>
        <taxon>Pseudomonadati</taxon>
        <taxon>Pseudomonadota</taxon>
        <taxon>Betaproteobacteria</taxon>
        <taxon>Burkholderiales</taxon>
        <taxon>Oxalobacteraceae</taxon>
        <taxon>Telluria group</taxon>
        <taxon>Massilia</taxon>
    </lineage>
</organism>
<protein>
    <submittedName>
        <fullName evidence="1">Uncharacterized protein</fullName>
    </submittedName>
</protein>